<feature type="transmembrane region" description="Helical" evidence="1">
    <location>
        <begin position="268"/>
        <end position="287"/>
    </location>
</feature>
<feature type="transmembrane region" description="Helical" evidence="1">
    <location>
        <begin position="179"/>
        <end position="199"/>
    </location>
</feature>
<name>Q0VR38_ALCBS</name>
<dbReference type="InterPro" id="IPR050879">
    <property type="entry name" value="Acyltransferase_3"/>
</dbReference>
<evidence type="ECO:0000256" key="1">
    <source>
        <dbReference type="SAM" id="Phobius"/>
    </source>
</evidence>
<feature type="transmembrane region" description="Helical" evidence="1">
    <location>
        <begin position="138"/>
        <end position="167"/>
    </location>
</feature>
<dbReference type="AlphaFoldDB" id="Q0VR38"/>
<dbReference type="HOGENOM" id="CLU_005679_2_0_6"/>
<feature type="transmembrane region" description="Helical" evidence="1">
    <location>
        <begin position="307"/>
        <end position="327"/>
    </location>
</feature>
<evidence type="ECO:0000259" key="2">
    <source>
        <dbReference type="Pfam" id="PF01757"/>
    </source>
</evidence>
<keyword evidence="3" id="KW-0808">Transferase</keyword>
<dbReference type="GO" id="GO:0000271">
    <property type="term" value="P:polysaccharide biosynthetic process"/>
    <property type="evidence" value="ECO:0007669"/>
    <property type="project" value="TreeGrafter"/>
</dbReference>
<dbReference type="KEGG" id="abo:ABO_0912"/>
<dbReference type="STRING" id="393595.ABO_0912"/>
<organism evidence="3 4">
    <name type="scientific">Alcanivorax borkumensis (strain ATCC 700651 / DSM 11573 / NCIMB 13689 / SK2)</name>
    <dbReference type="NCBI Taxonomy" id="393595"/>
    <lineage>
        <taxon>Bacteria</taxon>
        <taxon>Pseudomonadati</taxon>
        <taxon>Pseudomonadota</taxon>
        <taxon>Gammaproteobacteria</taxon>
        <taxon>Oceanospirillales</taxon>
        <taxon>Alcanivoracaceae</taxon>
        <taxon>Alcanivorax</taxon>
    </lineage>
</organism>
<gene>
    <name evidence="3" type="ordered locus">ABO_0912</name>
</gene>
<keyword evidence="4" id="KW-1185">Reference proteome</keyword>
<dbReference type="GO" id="GO:0016020">
    <property type="term" value="C:membrane"/>
    <property type="evidence" value="ECO:0007669"/>
    <property type="project" value="TreeGrafter"/>
</dbReference>
<feature type="transmembrane region" description="Helical" evidence="1">
    <location>
        <begin position="79"/>
        <end position="99"/>
    </location>
</feature>
<dbReference type="Proteomes" id="UP000008871">
    <property type="component" value="Chromosome"/>
</dbReference>
<reference evidence="3 4" key="1">
    <citation type="journal article" date="2006" name="Nat. Biotechnol.">
        <title>Genome sequence of the ubiquitous hydrocarbon-degrading marine bacterium Alcanivorax borkumensis.</title>
        <authorList>
            <person name="Schneiker S."/>
            <person name="Martins dos Santos V.A.P."/>
            <person name="Bartels D."/>
            <person name="Bekel T."/>
            <person name="Brecht M."/>
            <person name="Buhrmester J."/>
            <person name="Chernikova T.N."/>
            <person name="Denaro R."/>
            <person name="Ferrer M."/>
            <person name="Gertler C."/>
            <person name="Goesmann A."/>
            <person name="Golyshina O.V."/>
            <person name="Kaminski F."/>
            <person name="Khachane A.N."/>
            <person name="Lang S."/>
            <person name="Linke B."/>
            <person name="McHardy A.C."/>
            <person name="Meyer F."/>
            <person name="Nechitaylo T."/>
            <person name="Puehler A."/>
            <person name="Regenhardt D."/>
            <person name="Rupp O."/>
            <person name="Sabirova J.S."/>
            <person name="Selbitschka W."/>
            <person name="Yakimov M.M."/>
            <person name="Timmis K.N."/>
            <person name="Vorhoelter F.-J."/>
            <person name="Weidner S."/>
            <person name="Kaiser O."/>
            <person name="Golyshin P.N."/>
        </authorList>
    </citation>
    <scope>NUCLEOTIDE SEQUENCE [LARGE SCALE GENOMIC DNA]</scope>
    <source>
        <strain evidence="4">ATCC 700651 / DSM 11573 / NCIMB 13689 / SK2</strain>
    </source>
</reference>
<dbReference type="Pfam" id="PF01757">
    <property type="entry name" value="Acyl_transf_3"/>
    <property type="match status" value="1"/>
</dbReference>
<dbReference type="GO" id="GO:0016747">
    <property type="term" value="F:acyltransferase activity, transferring groups other than amino-acyl groups"/>
    <property type="evidence" value="ECO:0007669"/>
    <property type="project" value="InterPro"/>
</dbReference>
<dbReference type="InterPro" id="IPR002656">
    <property type="entry name" value="Acyl_transf_3_dom"/>
</dbReference>
<keyword evidence="1" id="KW-0812">Transmembrane</keyword>
<accession>Q0VR38</accession>
<keyword evidence="1" id="KW-0472">Membrane</keyword>
<feature type="transmembrane region" description="Helical" evidence="1">
    <location>
        <begin position="211"/>
        <end position="236"/>
    </location>
</feature>
<proteinExistence type="predicted"/>
<keyword evidence="1" id="KW-1133">Transmembrane helix</keyword>
<sequence length="342" mass="37932">MMFNSLQIGRAVAALLVVLHHATLGSRKFYGEAFGGFWGFGNIGVDFFFVLSGFIIYWAHKNDVGGRAQATLYSKKRFFRLYPAFIPISIAMLALYMILPNLSQGGREISLASSLFLIPTMYGSPALSVSWTLMHEFLFYVVFSLFFISRKAFWIVLAVWSGLILVAPLSGVDGFYAKFILNMHNLQFSVGVLCALYYHQKTDKGRSEIKPGFFILGSLVMAMLIATLGDVVGVYAKLLNGLLFGMVILSLISMEISGVLSSVFRSKILLFLGAASYSIYLIHNPFLSFLNRVGAPLANVYQVNVELIFIGAVIASILAGAIYYKLWEKPVLALSRKWIKKG</sequence>
<dbReference type="eggNOG" id="COG1835">
    <property type="taxonomic scope" value="Bacteria"/>
</dbReference>
<feature type="transmembrane region" description="Helical" evidence="1">
    <location>
        <begin position="242"/>
        <end position="261"/>
    </location>
</feature>
<feature type="transmembrane region" description="Helical" evidence="1">
    <location>
        <begin position="37"/>
        <end position="59"/>
    </location>
</feature>
<dbReference type="PANTHER" id="PTHR23028:SF131">
    <property type="entry name" value="BLR2367 PROTEIN"/>
    <property type="match status" value="1"/>
</dbReference>
<keyword evidence="3" id="KW-0012">Acyltransferase</keyword>
<protein>
    <submittedName>
        <fullName evidence="3">Acetyltransferase, putative</fullName>
        <ecNumber evidence="3">2.3.1.-</ecNumber>
    </submittedName>
</protein>
<feature type="domain" description="Acyltransferase 3" evidence="2">
    <location>
        <begin position="4"/>
        <end position="320"/>
    </location>
</feature>
<evidence type="ECO:0000313" key="3">
    <source>
        <dbReference type="EMBL" id="CAL16360.1"/>
    </source>
</evidence>
<dbReference type="EMBL" id="AM286690">
    <property type="protein sequence ID" value="CAL16360.1"/>
    <property type="molecule type" value="Genomic_DNA"/>
</dbReference>
<dbReference type="PANTHER" id="PTHR23028">
    <property type="entry name" value="ACETYLTRANSFERASE"/>
    <property type="match status" value="1"/>
</dbReference>
<evidence type="ECO:0000313" key="4">
    <source>
        <dbReference type="Proteomes" id="UP000008871"/>
    </source>
</evidence>
<dbReference type="EC" id="2.3.1.-" evidence="3"/>